<feature type="domain" description="Tudor" evidence="2">
    <location>
        <begin position="594"/>
        <end position="654"/>
    </location>
</feature>
<feature type="region of interest" description="Disordered" evidence="1">
    <location>
        <begin position="1167"/>
        <end position="1195"/>
    </location>
</feature>
<feature type="compositionally biased region" description="Polar residues" evidence="1">
    <location>
        <begin position="1052"/>
        <end position="1061"/>
    </location>
</feature>
<protein>
    <recommendedName>
        <fullName evidence="2">Tudor domain-containing protein</fullName>
    </recommendedName>
</protein>
<dbReference type="Proteomes" id="UP000663854">
    <property type="component" value="Unassembled WGS sequence"/>
</dbReference>
<dbReference type="GO" id="GO:0034587">
    <property type="term" value="P:piRNA processing"/>
    <property type="evidence" value="ECO:0007669"/>
    <property type="project" value="TreeGrafter"/>
</dbReference>
<dbReference type="SUPFAM" id="SSF63748">
    <property type="entry name" value="Tudor/PWWP/MBT"/>
    <property type="match status" value="3"/>
</dbReference>
<dbReference type="GO" id="GO:0030719">
    <property type="term" value="P:P granule organization"/>
    <property type="evidence" value="ECO:0007669"/>
    <property type="project" value="TreeGrafter"/>
</dbReference>
<dbReference type="AlphaFoldDB" id="A0A815DTN4"/>
<sequence length="1195" mass="137734">MVNTTVMYDGQQMQINLPDNPSLDIIYKCLYEQMPRTFDFRTHIIQLFDPTIGEFFDLNDDGLKSWYCLPYKEKNHMRLQIIRAGIDYDNTNEHEINTNNNNNNNMSEVFKKIEHDIENLFGAIENLQTTANGIRQDFKSALDKYNKYQQEKLLSNKTNTSITQPLISNINRLQNNINSQEKNLSSTKIQNGNIEQRPIRYPAEDIRFKNKPQQENIVPIPVTPQQIPLVSNVYQDDDEDDDDALTEQNNSSTAISQSLPIIDIETLLLNVGEDFQALVSIAVNPSYFFVQNTLYTHDLEKLAQSMNDYYSTTDPPSIPYKPMEMSCCAARYSVDNRWYRARIKRYSSETTVELVYLDYGNNEERNINELRPLDPAFSRLPAQAICAALELLPINGDNNSSWTKKASFKFHEDTLTKPLDVRIIAQPTLQWPMYFVQLTIDEHTDVAETLISLRHGRRASLAEIVQIVGPRLDLNDFAAYNLPKEILQQATHLILPQRQSHNVSNMSNVMKQDGGMQGKISSNLSDRISRSSNLPLINLNLNEHIGSCTITSITSPSHFFIQLTEKNNFEQIYNSVNETYLERISCDRMTRLKTFSLNTLGVARNNRDQRFYRVQIINHDRERKTLLVLCFDFGEYITIQESSLYELIPEYQIYPPQSIKCSLGLIHSINEDWSREAINLMNRFIGGKGFKTFRFYSLNISIQTIKLGDPPLPIILYDMNTSINSVNEQLVERKLAMSDTNYMEYIRIANDAMNDLNGYKNQRIRQYIESQRTYTQQQTDKTQTPSSVFIERNPIDVRYEQPQKQTINNSIINTTNMEPLPLPENEENLPYCPPVVEPELRHWYAVEVTHVKSAGEFYIRYPFGIDTSLGQGNEPAVYSEEIEPNQMLNDLHRNMADLYSTEQRRGISTAATYCRGQMVAVRYQSHWYRARVLEFKPTTNFAWVQFVDQGEIRELGTNTMRSLHTRFLDLPLQAYLCRLDGFDVNYPWTTQDKDLFKKKIRDKILYARKTHEPNLIQLVEFVDGQLVSFDSFWNTLHHSHKSSETTTTTTTKPIQSTSLNRNIPSTLTNIHYSQQSKVTLPTSNNEAPVRNLQPVLPGLVNYGSGSEYSQTSLMMPKSSTIKKSSGVTIPPPPPPLSSSTTNKQPMQFISAGFKQPAEYTHLSPSEQLAQLQQQESHRIQPTSGYSINKHFRQQQ</sequence>
<accession>A0A815DTN4</accession>
<reference evidence="3" key="1">
    <citation type="submission" date="2021-02" db="EMBL/GenBank/DDBJ databases">
        <authorList>
            <person name="Nowell W R."/>
        </authorList>
    </citation>
    <scope>NUCLEOTIDE SEQUENCE</scope>
</reference>
<evidence type="ECO:0000313" key="5">
    <source>
        <dbReference type="Proteomes" id="UP000663854"/>
    </source>
</evidence>
<dbReference type="EMBL" id="CAJNOH010002610">
    <property type="protein sequence ID" value="CAF1302539.1"/>
    <property type="molecule type" value="Genomic_DNA"/>
</dbReference>
<dbReference type="EMBL" id="CAJNOL010003831">
    <property type="protein sequence ID" value="CAF1575398.1"/>
    <property type="molecule type" value="Genomic_DNA"/>
</dbReference>
<evidence type="ECO:0000256" key="1">
    <source>
        <dbReference type="SAM" id="MobiDB-lite"/>
    </source>
</evidence>
<dbReference type="InterPro" id="IPR002999">
    <property type="entry name" value="Tudor"/>
</dbReference>
<dbReference type="GO" id="GO:0043186">
    <property type="term" value="C:P granule"/>
    <property type="evidence" value="ECO:0007669"/>
    <property type="project" value="TreeGrafter"/>
</dbReference>
<name>A0A815DTN4_9BILA</name>
<proteinExistence type="predicted"/>
<dbReference type="Gene3D" id="2.30.30.140">
    <property type="match status" value="3"/>
</dbReference>
<feature type="region of interest" description="Disordered" evidence="1">
    <location>
        <begin position="1121"/>
        <end position="1143"/>
    </location>
</feature>
<evidence type="ECO:0000313" key="6">
    <source>
        <dbReference type="Proteomes" id="UP000663870"/>
    </source>
</evidence>
<dbReference type="InterPro" id="IPR050621">
    <property type="entry name" value="Tudor_domain_containing"/>
</dbReference>
<keyword evidence="6" id="KW-1185">Reference proteome</keyword>
<evidence type="ECO:0000313" key="3">
    <source>
        <dbReference type="EMBL" id="CAF1302539.1"/>
    </source>
</evidence>
<dbReference type="Proteomes" id="UP000663870">
    <property type="component" value="Unassembled WGS sequence"/>
</dbReference>
<dbReference type="InterPro" id="IPR035437">
    <property type="entry name" value="SNase_OB-fold_sf"/>
</dbReference>
<dbReference type="PANTHER" id="PTHR22948">
    <property type="entry name" value="TUDOR DOMAIN CONTAINING PROTEIN"/>
    <property type="match status" value="1"/>
</dbReference>
<dbReference type="Pfam" id="PF00567">
    <property type="entry name" value="TUDOR"/>
    <property type="match status" value="3"/>
</dbReference>
<evidence type="ECO:0000259" key="2">
    <source>
        <dbReference type="PROSITE" id="PS50304"/>
    </source>
</evidence>
<dbReference type="SMART" id="SM00333">
    <property type="entry name" value="TUDOR"/>
    <property type="match status" value="3"/>
</dbReference>
<organism evidence="3 5">
    <name type="scientific">Rotaria sordida</name>
    <dbReference type="NCBI Taxonomy" id="392033"/>
    <lineage>
        <taxon>Eukaryota</taxon>
        <taxon>Metazoa</taxon>
        <taxon>Spiralia</taxon>
        <taxon>Gnathifera</taxon>
        <taxon>Rotifera</taxon>
        <taxon>Eurotatoria</taxon>
        <taxon>Bdelloidea</taxon>
        <taxon>Philodinida</taxon>
        <taxon>Philodinidae</taxon>
        <taxon>Rotaria</taxon>
    </lineage>
</organism>
<dbReference type="Gene3D" id="2.40.50.90">
    <property type="match status" value="2"/>
</dbReference>
<gene>
    <name evidence="4" type="ORF">JXQ802_LOCUS45620</name>
    <name evidence="3" type="ORF">PYM288_LOCUS29989</name>
</gene>
<dbReference type="PROSITE" id="PS50304">
    <property type="entry name" value="TUDOR"/>
    <property type="match status" value="2"/>
</dbReference>
<dbReference type="GO" id="GO:0007283">
    <property type="term" value="P:spermatogenesis"/>
    <property type="evidence" value="ECO:0007669"/>
    <property type="project" value="TreeGrafter"/>
</dbReference>
<comment type="caution">
    <text evidence="3">The sequence shown here is derived from an EMBL/GenBank/DDBJ whole genome shotgun (WGS) entry which is preliminary data.</text>
</comment>
<feature type="region of interest" description="Disordered" evidence="1">
    <location>
        <begin position="1040"/>
        <end position="1061"/>
    </location>
</feature>
<dbReference type="FunFam" id="2.30.30.140:FF:000018">
    <property type="entry name" value="Serine/threonine-protein kinase 31"/>
    <property type="match status" value="1"/>
</dbReference>
<feature type="domain" description="Tudor" evidence="2">
    <location>
        <begin position="321"/>
        <end position="380"/>
    </location>
</feature>
<evidence type="ECO:0000313" key="4">
    <source>
        <dbReference type="EMBL" id="CAF1575398.1"/>
    </source>
</evidence>
<dbReference type="PANTHER" id="PTHR22948:SF72">
    <property type="entry name" value="TUDOR DOMAIN-CONTAINING PROTEIN"/>
    <property type="match status" value="1"/>
</dbReference>